<accession>A0ACD3AGZ7</accession>
<reference evidence="1 2" key="1">
    <citation type="journal article" date="2019" name="Nat. Ecol. Evol.">
        <title>Megaphylogeny resolves global patterns of mushroom evolution.</title>
        <authorList>
            <person name="Varga T."/>
            <person name="Krizsan K."/>
            <person name="Foldi C."/>
            <person name="Dima B."/>
            <person name="Sanchez-Garcia M."/>
            <person name="Sanchez-Ramirez S."/>
            <person name="Szollosi G.J."/>
            <person name="Szarkandi J.G."/>
            <person name="Papp V."/>
            <person name="Albert L."/>
            <person name="Andreopoulos W."/>
            <person name="Angelini C."/>
            <person name="Antonin V."/>
            <person name="Barry K.W."/>
            <person name="Bougher N.L."/>
            <person name="Buchanan P."/>
            <person name="Buyck B."/>
            <person name="Bense V."/>
            <person name="Catcheside P."/>
            <person name="Chovatia M."/>
            <person name="Cooper J."/>
            <person name="Damon W."/>
            <person name="Desjardin D."/>
            <person name="Finy P."/>
            <person name="Geml J."/>
            <person name="Haridas S."/>
            <person name="Hughes K."/>
            <person name="Justo A."/>
            <person name="Karasinski D."/>
            <person name="Kautmanova I."/>
            <person name="Kiss B."/>
            <person name="Kocsube S."/>
            <person name="Kotiranta H."/>
            <person name="LaButti K.M."/>
            <person name="Lechner B.E."/>
            <person name="Liimatainen K."/>
            <person name="Lipzen A."/>
            <person name="Lukacs Z."/>
            <person name="Mihaltcheva S."/>
            <person name="Morgado L.N."/>
            <person name="Niskanen T."/>
            <person name="Noordeloos M.E."/>
            <person name="Ohm R.A."/>
            <person name="Ortiz-Santana B."/>
            <person name="Ovrebo C."/>
            <person name="Racz N."/>
            <person name="Riley R."/>
            <person name="Savchenko A."/>
            <person name="Shiryaev A."/>
            <person name="Soop K."/>
            <person name="Spirin V."/>
            <person name="Szebenyi C."/>
            <person name="Tomsovsky M."/>
            <person name="Tulloss R.E."/>
            <person name="Uehling J."/>
            <person name="Grigoriev I.V."/>
            <person name="Vagvolgyi C."/>
            <person name="Papp T."/>
            <person name="Martin F.M."/>
            <person name="Miettinen O."/>
            <person name="Hibbett D.S."/>
            <person name="Nagy L.G."/>
        </authorList>
    </citation>
    <scope>NUCLEOTIDE SEQUENCE [LARGE SCALE GENOMIC DNA]</scope>
    <source>
        <strain evidence="1 2">NL-1719</strain>
    </source>
</reference>
<name>A0ACD3AGZ7_9AGAR</name>
<gene>
    <name evidence="1" type="ORF">BDN72DRAFT_860939</name>
</gene>
<sequence length="185" mass="20577">MVTAAPKANGRRRDEVSQIVSDLETFKPAVDENLLNNSDLTFHPPAVQFNVNVTKKAYDSTQLGIQTGKANLRLNNAPYYSRVLRTLASLSDDRMLGDSSYPRAVCNDDQSGKTKLKAVMDSQNASQVKSPDNDPVSSKGGVEYDSKSDWIHPDHKKEREVHNGWAQDMRKSNCLDSPWGPNKMP</sequence>
<dbReference type="Proteomes" id="UP000308600">
    <property type="component" value="Unassembled WGS sequence"/>
</dbReference>
<organism evidence="1 2">
    <name type="scientific">Pluteus cervinus</name>
    <dbReference type="NCBI Taxonomy" id="181527"/>
    <lineage>
        <taxon>Eukaryota</taxon>
        <taxon>Fungi</taxon>
        <taxon>Dikarya</taxon>
        <taxon>Basidiomycota</taxon>
        <taxon>Agaricomycotina</taxon>
        <taxon>Agaricomycetes</taxon>
        <taxon>Agaricomycetidae</taxon>
        <taxon>Agaricales</taxon>
        <taxon>Pluteineae</taxon>
        <taxon>Pluteaceae</taxon>
        <taxon>Pluteus</taxon>
    </lineage>
</organism>
<keyword evidence="2" id="KW-1185">Reference proteome</keyword>
<evidence type="ECO:0000313" key="1">
    <source>
        <dbReference type="EMBL" id="TFK65027.1"/>
    </source>
</evidence>
<evidence type="ECO:0000313" key="2">
    <source>
        <dbReference type="Proteomes" id="UP000308600"/>
    </source>
</evidence>
<proteinExistence type="predicted"/>
<dbReference type="EMBL" id="ML208451">
    <property type="protein sequence ID" value="TFK65027.1"/>
    <property type="molecule type" value="Genomic_DNA"/>
</dbReference>
<protein>
    <submittedName>
        <fullName evidence="1">Uncharacterized protein</fullName>
    </submittedName>
</protein>